<protein>
    <submittedName>
        <fullName evidence="2">Uncharacterized protein</fullName>
    </submittedName>
</protein>
<gene>
    <name evidence="2" type="ORF">SKAU_G00001950</name>
</gene>
<dbReference type="EMBL" id="JAINUF010000001">
    <property type="protein sequence ID" value="KAJ8379417.1"/>
    <property type="molecule type" value="Genomic_DNA"/>
</dbReference>
<accession>A0A9Q1G8K2</accession>
<evidence type="ECO:0000313" key="2">
    <source>
        <dbReference type="EMBL" id="KAJ8379417.1"/>
    </source>
</evidence>
<evidence type="ECO:0000313" key="3">
    <source>
        <dbReference type="Proteomes" id="UP001152622"/>
    </source>
</evidence>
<feature type="region of interest" description="Disordered" evidence="1">
    <location>
        <begin position="26"/>
        <end position="66"/>
    </location>
</feature>
<sequence>MRANDYLTRRKTVSFPCGSEVKGSLITQFTKQSPGSRARPVTRETARPEEGDSAPPAGPVNQSHPRVSPLHLFSVVKRGVLALVALVNSSLTSGQAACR</sequence>
<comment type="caution">
    <text evidence="2">The sequence shown here is derived from an EMBL/GenBank/DDBJ whole genome shotgun (WGS) entry which is preliminary data.</text>
</comment>
<dbReference type="AlphaFoldDB" id="A0A9Q1G8K2"/>
<proteinExistence type="predicted"/>
<organism evidence="2 3">
    <name type="scientific">Synaphobranchus kaupii</name>
    <name type="common">Kaup's arrowtooth eel</name>
    <dbReference type="NCBI Taxonomy" id="118154"/>
    <lineage>
        <taxon>Eukaryota</taxon>
        <taxon>Metazoa</taxon>
        <taxon>Chordata</taxon>
        <taxon>Craniata</taxon>
        <taxon>Vertebrata</taxon>
        <taxon>Euteleostomi</taxon>
        <taxon>Actinopterygii</taxon>
        <taxon>Neopterygii</taxon>
        <taxon>Teleostei</taxon>
        <taxon>Anguilliformes</taxon>
        <taxon>Synaphobranchidae</taxon>
        <taxon>Synaphobranchus</taxon>
    </lineage>
</organism>
<evidence type="ECO:0000256" key="1">
    <source>
        <dbReference type="SAM" id="MobiDB-lite"/>
    </source>
</evidence>
<name>A0A9Q1G8K2_SYNKA</name>
<feature type="compositionally biased region" description="Polar residues" evidence="1">
    <location>
        <begin position="26"/>
        <end position="35"/>
    </location>
</feature>
<reference evidence="2" key="1">
    <citation type="journal article" date="2023" name="Science">
        <title>Genome structures resolve the early diversification of teleost fishes.</title>
        <authorList>
            <person name="Parey E."/>
            <person name="Louis A."/>
            <person name="Montfort J."/>
            <person name="Bouchez O."/>
            <person name="Roques C."/>
            <person name="Iampietro C."/>
            <person name="Lluch J."/>
            <person name="Castinel A."/>
            <person name="Donnadieu C."/>
            <person name="Desvignes T."/>
            <person name="Floi Bucao C."/>
            <person name="Jouanno E."/>
            <person name="Wen M."/>
            <person name="Mejri S."/>
            <person name="Dirks R."/>
            <person name="Jansen H."/>
            <person name="Henkel C."/>
            <person name="Chen W.J."/>
            <person name="Zahm M."/>
            <person name="Cabau C."/>
            <person name="Klopp C."/>
            <person name="Thompson A.W."/>
            <person name="Robinson-Rechavi M."/>
            <person name="Braasch I."/>
            <person name="Lecointre G."/>
            <person name="Bobe J."/>
            <person name="Postlethwait J.H."/>
            <person name="Berthelot C."/>
            <person name="Roest Crollius H."/>
            <person name="Guiguen Y."/>
        </authorList>
    </citation>
    <scope>NUCLEOTIDE SEQUENCE</scope>
    <source>
        <strain evidence="2">WJC10195</strain>
    </source>
</reference>
<dbReference type="Proteomes" id="UP001152622">
    <property type="component" value="Chromosome 1"/>
</dbReference>
<feature type="compositionally biased region" description="Basic and acidic residues" evidence="1">
    <location>
        <begin position="41"/>
        <end position="50"/>
    </location>
</feature>
<keyword evidence="3" id="KW-1185">Reference proteome</keyword>